<gene>
    <name evidence="1" type="ORF">COT79_02660</name>
</gene>
<dbReference type="Proteomes" id="UP000231162">
    <property type="component" value="Unassembled WGS sequence"/>
</dbReference>
<protein>
    <submittedName>
        <fullName evidence="1">Uncharacterized protein</fullName>
    </submittedName>
</protein>
<evidence type="ECO:0000313" key="1">
    <source>
        <dbReference type="EMBL" id="PIS06806.1"/>
    </source>
</evidence>
<dbReference type="AlphaFoldDB" id="A0A2M6R8H2"/>
<name>A0A2M6R8H2_9BACT</name>
<accession>A0A2M6R8H2</accession>
<organism evidence="1 2">
    <name type="scientific">Candidatus Berkelbacteria bacterium CG10_big_fil_rev_8_21_14_0_10_43_14</name>
    <dbReference type="NCBI Taxonomy" id="1974515"/>
    <lineage>
        <taxon>Bacteria</taxon>
        <taxon>Candidatus Berkelbacteria</taxon>
    </lineage>
</organism>
<evidence type="ECO:0000313" key="2">
    <source>
        <dbReference type="Proteomes" id="UP000231162"/>
    </source>
</evidence>
<comment type="caution">
    <text evidence="1">The sequence shown here is derived from an EMBL/GenBank/DDBJ whole genome shotgun (WGS) entry which is preliminary data.</text>
</comment>
<proteinExistence type="predicted"/>
<dbReference type="EMBL" id="PEZX01000034">
    <property type="protein sequence ID" value="PIS06806.1"/>
    <property type="molecule type" value="Genomic_DNA"/>
</dbReference>
<reference evidence="2" key="1">
    <citation type="submission" date="2017-09" db="EMBL/GenBank/DDBJ databases">
        <title>Depth-based differentiation of microbial function through sediment-hosted aquifers and enrichment of novel symbionts in the deep terrestrial subsurface.</title>
        <authorList>
            <person name="Probst A.J."/>
            <person name="Ladd B."/>
            <person name="Jarett J.K."/>
            <person name="Geller-Mcgrath D.E."/>
            <person name="Sieber C.M.K."/>
            <person name="Emerson J.B."/>
            <person name="Anantharaman K."/>
            <person name="Thomas B.C."/>
            <person name="Malmstrom R."/>
            <person name="Stieglmeier M."/>
            <person name="Klingl A."/>
            <person name="Woyke T."/>
            <person name="Ryan C.M."/>
            <person name="Banfield J.F."/>
        </authorList>
    </citation>
    <scope>NUCLEOTIDE SEQUENCE [LARGE SCALE GENOMIC DNA]</scope>
</reference>
<sequence>MNKKSIIVFVIVVLLLGIGWYAYTRINAGADTIPPPPTVPTSGEFSGDLEKPTLNNQWNLMALPYVPVTGQSPQPILTQLCKSCESNPIPTKDTYYPIYKLENGDANFVLYTQMAPETPTGFPRGGFDSKPGAGYWVYADQEDTLAAALNLENYSVPTNNYYNVPINTNNWTLVGNPYLSDVTIASTQITYQYNTDNANPKFKSMKLSDAIDQNIILAYTFDSQNFGAEWTKLTASDSINAFQGVLVKTLARSPSITFYKPAATQ</sequence>